<evidence type="ECO:0000259" key="1">
    <source>
        <dbReference type="Pfam" id="PF13619"/>
    </source>
</evidence>
<organism evidence="2 3">
    <name type="scientific">Xanthomonas citri pv. citri</name>
    <dbReference type="NCBI Taxonomy" id="611301"/>
    <lineage>
        <taxon>Bacteria</taxon>
        <taxon>Pseudomonadati</taxon>
        <taxon>Pseudomonadota</taxon>
        <taxon>Gammaproteobacteria</taxon>
        <taxon>Lysobacterales</taxon>
        <taxon>Lysobacteraceae</taxon>
        <taxon>Xanthomonas</taxon>
    </lineage>
</organism>
<dbReference type="AlphaFoldDB" id="A0A8I0H6Q6"/>
<evidence type="ECO:0000313" key="2">
    <source>
        <dbReference type="EMBL" id="MBD4334853.1"/>
    </source>
</evidence>
<reference evidence="2" key="1">
    <citation type="submission" date="2020-01" db="EMBL/GenBank/DDBJ databases">
        <authorList>
            <person name="Richard D."/>
        </authorList>
    </citation>
    <scope>NUCLEOTIDE SEQUENCE</scope>
    <source>
        <strain evidence="2">JP541</strain>
    </source>
</reference>
<evidence type="ECO:0000313" key="3">
    <source>
        <dbReference type="Proteomes" id="UP000653002"/>
    </source>
</evidence>
<accession>A0A8I0H6Q6</accession>
<dbReference type="EMBL" id="JAABFR010000130">
    <property type="protein sequence ID" value="MBD4334853.1"/>
    <property type="molecule type" value="Genomic_DNA"/>
</dbReference>
<proteinExistence type="predicted"/>
<dbReference type="InterPro" id="IPR025309">
    <property type="entry name" value="KTSC_dom"/>
</dbReference>
<name>A0A8I0H6Q6_XANCI</name>
<comment type="caution">
    <text evidence="2">The sequence shown here is derived from an EMBL/GenBank/DDBJ whole genome shotgun (WGS) entry which is preliminary data.</text>
</comment>
<feature type="domain" description="KTSC" evidence="1">
    <location>
        <begin position="13"/>
        <end position="70"/>
    </location>
</feature>
<feature type="non-terminal residue" evidence="2">
    <location>
        <position position="1"/>
    </location>
</feature>
<dbReference type="Pfam" id="PF13619">
    <property type="entry name" value="KTSC"/>
    <property type="match status" value="1"/>
</dbReference>
<gene>
    <name evidence="2" type="ORF">GUH15_01925</name>
</gene>
<sequence length="79" mass="9188">VTMNTGIKMNPVESSNIEGIGYDNKNKHLWVAFKDNKVYRYDLVPRKTFEELMNAESKGRYLNSHIKGQYEATGYELKN</sequence>
<protein>
    <submittedName>
        <fullName evidence="2">KTSC domain-containing protein</fullName>
    </submittedName>
</protein>
<dbReference type="Proteomes" id="UP000653002">
    <property type="component" value="Unassembled WGS sequence"/>
</dbReference>